<gene>
    <name evidence="1" type="ORF">DSTB1V02_LOCUS15313</name>
</gene>
<evidence type="ECO:0000313" key="2">
    <source>
        <dbReference type="Proteomes" id="UP000677054"/>
    </source>
</evidence>
<feature type="non-terminal residue" evidence="1">
    <location>
        <position position="1"/>
    </location>
</feature>
<sequence>MADNQMIKGEVTFKEGFEVEEMFVGEVNRLDVKALYARAMRKSRDESVKAELVVKHPVVVVRMEVGGDVLHPVVVNGMALHEIKDRVVRARDVKYSVYGRKRFQGGLRCKRLHLKGGMFL</sequence>
<evidence type="ECO:0000313" key="1">
    <source>
        <dbReference type="EMBL" id="CAD7255568.1"/>
    </source>
</evidence>
<proteinExistence type="predicted"/>
<keyword evidence="2" id="KW-1185">Reference proteome</keyword>
<organism evidence="1">
    <name type="scientific">Darwinula stevensoni</name>
    <dbReference type="NCBI Taxonomy" id="69355"/>
    <lineage>
        <taxon>Eukaryota</taxon>
        <taxon>Metazoa</taxon>
        <taxon>Ecdysozoa</taxon>
        <taxon>Arthropoda</taxon>
        <taxon>Crustacea</taxon>
        <taxon>Oligostraca</taxon>
        <taxon>Ostracoda</taxon>
        <taxon>Podocopa</taxon>
        <taxon>Podocopida</taxon>
        <taxon>Darwinulocopina</taxon>
        <taxon>Darwinuloidea</taxon>
        <taxon>Darwinulidae</taxon>
        <taxon>Darwinula</taxon>
    </lineage>
</organism>
<reference evidence="1" key="1">
    <citation type="submission" date="2020-11" db="EMBL/GenBank/DDBJ databases">
        <authorList>
            <person name="Tran Van P."/>
        </authorList>
    </citation>
    <scope>NUCLEOTIDE SEQUENCE</scope>
</reference>
<dbReference type="EMBL" id="LR934061">
    <property type="protein sequence ID" value="CAD7255568.1"/>
    <property type="molecule type" value="Genomic_DNA"/>
</dbReference>
<dbReference type="AlphaFoldDB" id="A0A7R9FUB8"/>
<dbReference type="Proteomes" id="UP000677054">
    <property type="component" value="Unassembled WGS sequence"/>
</dbReference>
<name>A0A7R9FUB8_9CRUS</name>
<dbReference type="EMBL" id="CAJPEV010034543">
    <property type="protein sequence ID" value="CAG0909501.1"/>
    <property type="molecule type" value="Genomic_DNA"/>
</dbReference>
<protein>
    <submittedName>
        <fullName evidence="1">Uncharacterized protein</fullName>
    </submittedName>
</protein>
<accession>A0A7R9FUB8</accession>